<feature type="transmembrane region" description="Helical" evidence="8">
    <location>
        <begin position="329"/>
        <end position="351"/>
    </location>
</feature>
<proteinExistence type="predicted"/>
<dbReference type="SUPFAM" id="SSF50677">
    <property type="entry name" value="ValRS/IleRS/LeuRS editing domain"/>
    <property type="match status" value="1"/>
</dbReference>
<dbReference type="PANTHER" id="PTHR11946">
    <property type="entry name" value="VALYL-TRNA SYNTHETASES"/>
    <property type="match status" value="1"/>
</dbReference>
<feature type="transmembrane region" description="Helical" evidence="8">
    <location>
        <begin position="229"/>
        <end position="254"/>
    </location>
</feature>
<keyword evidence="5" id="KW-0648">Protein biosynthesis</keyword>
<keyword evidence="8" id="KW-0472">Membrane</keyword>
<dbReference type="InterPro" id="IPR002303">
    <property type="entry name" value="Valyl-tRNA_ligase"/>
</dbReference>
<organism evidence="10 11">
    <name type="scientific">Gossypium stocksii</name>
    <dbReference type="NCBI Taxonomy" id="47602"/>
    <lineage>
        <taxon>Eukaryota</taxon>
        <taxon>Viridiplantae</taxon>
        <taxon>Streptophyta</taxon>
        <taxon>Embryophyta</taxon>
        <taxon>Tracheophyta</taxon>
        <taxon>Spermatophyta</taxon>
        <taxon>Magnoliopsida</taxon>
        <taxon>eudicotyledons</taxon>
        <taxon>Gunneridae</taxon>
        <taxon>Pentapetalae</taxon>
        <taxon>rosids</taxon>
        <taxon>malvids</taxon>
        <taxon>Malvales</taxon>
        <taxon>Malvaceae</taxon>
        <taxon>Malvoideae</taxon>
        <taxon>Gossypium</taxon>
    </lineage>
</organism>
<keyword evidence="2" id="KW-0436">Ligase</keyword>
<dbReference type="InterPro" id="IPR009008">
    <property type="entry name" value="Val/Leu/Ile-tRNA-synth_edit"/>
</dbReference>
<dbReference type="Gene3D" id="3.40.50.620">
    <property type="entry name" value="HUPs"/>
    <property type="match status" value="1"/>
</dbReference>
<dbReference type="GO" id="GO:0005829">
    <property type="term" value="C:cytosol"/>
    <property type="evidence" value="ECO:0007669"/>
    <property type="project" value="TreeGrafter"/>
</dbReference>
<feature type="transmembrane region" description="Helical" evidence="8">
    <location>
        <begin position="190"/>
        <end position="209"/>
    </location>
</feature>
<accession>A0A9D3W4M6</accession>
<protein>
    <recommendedName>
        <fullName evidence="1">valine--tRNA ligase</fullName>
        <ecNumber evidence="1">6.1.1.9</ecNumber>
    </recommendedName>
    <alternativeName>
        <fullName evidence="7">Valyl-tRNA synthetase</fullName>
    </alternativeName>
</protein>
<name>A0A9D3W4M6_9ROSI</name>
<evidence type="ECO:0000256" key="2">
    <source>
        <dbReference type="ARBA" id="ARBA00022598"/>
    </source>
</evidence>
<feature type="transmembrane region" description="Helical" evidence="8">
    <location>
        <begin position="14"/>
        <end position="38"/>
    </location>
</feature>
<sequence length="575" mass="65788">MRNTRSGCQLVLDWFWILFTRGIGFSFVVSSIVLPLLFPSSLRGGCCYCFCSPSEFCLVSQCPVQLFWHPVRIFYVVGPGNPSLLSRLGISHSRDIPAGDILLKDIPALVYPIRGISSFFSSGDTSVSSPRQPNRRSSHRLTPYSLPHFTSCGASTSPFDLHLSNSLSSWHPLLVIEFLGEYFLKTFQHFIFDINIRAINLVILGHWFFATRDSCPGFLGWENGHGFAVSAQLLLTHSLRGFYLLLATLFTILFPRQRQYFEQRKQQDEGHADETSIAGRHQNECRSLDILSLLYLLTFSAVGNCYPSSTSDWLMWKEIFRLNYKDERYSKYVGKMAIVPMTYGFFIVSFTTSFRKQMVFLTCLVGLVEVANVSTVSIKLSNSRLTISLLLSWLCQWWQYVDKFFGTGVLKISPGHDHNDYVLARKLGLPILNIMNKDGTLNEVAGLKKLWSDLEETDLAAKKEPHSLRVPRSQRGGEVIEPLVSKQWFVTMQPLAEKALLAVERGELTIIPERFEKLYNHWLTNIKDWCISRQLWWGHRIPVWYIVGKDFEEEYIVASCAEEDLMKARDKYGNA</sequence>
<evidence type="ECO:0000256" key="7">
    <source>
        <dbReference type="ARBA" id="ARBA00029936"/>
    </source>
</evidence>
<gene>
    <name evidence="10" type="ORF">J1N35_012827</name>
</gene>
<dbReference type="Pfam" id="PF00133">
    <property type="entry name" value="tRNA-synt_1"/>
    <property type="match status" value="1"/>
</dbReference>
<dbReference type="Proteomes" id="UP000828251">
    <property type="component" value="Unassembled WGS sequence"/>
</dbReference>
<dbReference type="AlphaFoldDB" id="A0A9D3W4M6"/>
<keyword evidence="3" id="KW-0547">Nucleotide-binding</keyword>
<dbReference type="GO" id="GO:0004832">
    <property type="term" value="F:valine-tRNA ligase activity"/>
    <property type="evidence" value="ECO:0007669"/>
    <property type="project" value="UniProtKB-EC"/>
</dbReference>
<dbReference type="PANTHER" id="PTHR11946:SF93">
    <property type="entry name" value="VALINE--TRNA LIGASE, CHLOROPLASTIC_MITOCHONDRIAL 2"/>
    <property type="match status" value="1"/>
</dbReference>
<evidence type="ECO:0000256" key="4">
    <source>
        <dbReference type="ARBA" id="ARBA00022840"/>
    </source>
</evidence>
<keyword evidence="4" id="KW-0067">ATP-binding</keyword>
<dbReference type="GO" id="GO:0005524">
    <property type="term" value="F:ATP binding"/>
    <property type="evidence" value="ECO:0007669"/>
    <property type="project" value="UniProtKB-KW"/>
</dbReference>
<evidence type="ECO:0000256" key="5">
    <source>
        <dbReference type="ARBA" id="ARBA00022917"/>
    </source>
</evidence>
<reference evidence="10 11" key="1">
    <citation type="journal article" date="2021" name="Plant Biotechnol. J.">
        <title>Multi-omics assisted identification of the key and species-specific regulatory components of drought-tolerant mechanisms in Gossypium stocksii.</title>
        <authorList>
            <person name="Yu D."/>
            <person name="Ke L."/>
            <person name="Zhang D."/>
            <person name="Wu Y."/>
            <person name="Sun Y."/>
            <person name="Mei J."/>
            <person name="Sun J."/>
            <person name="Sun Y."/>
        </authorList>
    </citation>
    <scope>NUCLEOTIDE SEQUENCE [LARGE SCALE GENOMIC DNA]</scope>
    <source>
        <strain evidence="11">cv. E1</strain>
        <tissue evidence="10">Leaf</tissue>
    </source>
</reference>
<dbReference type="OrthoDB" id="1305729at2759"/>
<dbReference type="EC" id="6.1.1.9" evidence="1"/>
<evidence type="ECO:0000313" key="10">
    <source>
        <dbReference type="EMBL" id="KAH1109059.1"/>
    </source>
</evidence>
<evidence type="ECO:0000256" key="3">
    <source>
        <dbReference type="ARBA" id="ARBA00022741"/>
    </source>
</evidence>
<evidence type="ECO:0000259" key="9">
    <source>
        <dbReference type="Pfam" id="PF00133"/>
    </source>
</evidence>
<keyword evidence="8" id="KW-0812">Transmembrane</keyword>
<evidence type="ECO:0000256" key="8">
    <source>
        <dbReference type="SAM" id="Phobius"/>
    </source>
</evidence>
<feature type="domain" description="Aminoacyl-tRNA synthetase class Ia" evidence="9">
    <location>
        <begin position="379"/>
        <end position="563"/>
    </location>
</feature>
<dbReference type="GO" id="GO:0002161">
    <property type="term" value="F:aminoacyl-tRNA deacylase activity"/>
    <property type="evidence" value="ECO:0007669"/>
    <property type="project" value="InterPro"/>
</dbReference>
<keyword evidence="6" id="KW-0030">Aminoacyl-tRNA synthetase</keyword>
<dbReference type="EMBL" id="JAIQCV010000004">
    <property type="protein sequence ID" value="KAH1109059.1"/>
    <property type="molecule type" value="Genomic_DNA"/>
</dbReference>
<comment type="caution">
    <text evidence="10">The sequence shown here is derived from an EMBL/GenBank/DDBJ whole genome shotgun (WGS) entry which is preliminary data.</text>
</comment>
<dbReference type="GO" id="GO:0006438">
    <property type="term" value="P:valyl-tRNA aminoacylation"/>
    <property type="evidence" value="ECO:0007669"/>
    <property type="project" value="InterPro"/>
</dbReference>
<dbReference type="InterPro" id="IPR014729">
    <property type="entry name" value="Rossmann-like_a/b/a_fold"/>
</dbReference>
<evidence type="ECO:0000313" key="11">
    <source>
        <dbReference type="Proteomes" id="UP000828251"/>
    </source>
</evidence>
<dbReference type="SUPFAM" id="SSF52374">
    <property type="entry name" value="Nucleotidylyl transferase"/>
    <property type="match status" value="1"/>
</dbReference>
<evidence type="ECO:0000256" key="1">
    <source>
        <dbReference type="ARBA" id="ARBA00013169"/>
    </source>
</evidence>
<keyword evidence="11" id="KW-1185">Reference proteome</keyword>
<keyword evidence="8" id="KW-1133">Transmembrane helix</keyword>
<dbReference type="InterPro" id="IPR002300">
    <property type="entry name" value="aa-tRNA-synth_Ia"/>
</dbReference>
<evidence type="ECO:0000256" key="6">
    <source>
        <dbReference type="ARBA" id="ARBA00023146"/>
    </source>
</evidence>